<dbReference type="SUPFAM" id="SSF53822">
    <property type="entry name" value="Periplasmic binding protein-like I"/>
    <property type="match status" value="1"/>
</dbReference>
<accession>A0ABX8B5U3</accession>
<dbReference type="Pfam" id="PF13458">
    <property type="entry name" value="Peripla_BP_6"/>
    <property type="match status" value="1"/>
</dbReference>
<keyword evidence="4" id="KW-0029">Amino-acid transport</keyword>
<gene>
    <name evidence="7" type="ORF">J8C05_01470</name>
</gene>
<name>A0ABX8B5U3_9BACT</name>
<dbReference type="PRINTS" id="PR00337">
    <property type="entry name" value="LEUILEVALBP"/>
</dbReference>
<sequence length="393" mass="42190">MALAALAGVAACERKGRAAAGDGLPPVLKIGVYMPMTGDTATFGTSSMGGIRLATEQRNAAGGIRGSRIELILEDDRGQPEEAKTVVTRLVTRDNVIAVLGEVGSARSIVAAAVCQQKRVPMLTPSSTNEKVTRKGDFIFRVCFIDPFQGEAAAKFAVQDLKLRRAAIITDVKNDYSVGLTKSFRESFTRLGGTVVIEKNYQAGDASFNAQLTGIREAGADFVYAPGYYGDVGQIIKQARELGIRVPFIGGDGWDSPDLWRGGKEALDGCFITNHYSVDNPDPRVQAFIAAYRQRYGDTPDALAALAYDGAQVLYAAIERANSTDGEKIRDALAATRDFPGVTGTISLDANRNAVKPAVILELRDGSYHYRTTIHPSSDQETEVPNVHGQAPR</sequence>
<organism evidence="7 8">
    <name type="scientific">Chloracidobacterium sp. N</name>
    <dbReference type="NCBI Taxonomy" id="2821540"/>
    <lineage>
        <taxon>Bacteria</taxon>
        <taxon>Pseudomonadati</taxon>
        <taxon>Acidobacteriota</taxon>
        <taxon>Terriglobia</taxon>
        <taxon>Terriglobales</taxon>
        <taxon>Acidobacteriaceae</taxon>
        <taxon>Chloracidobacterium</taxon>
        <taxon>Chloracidobacterium aggregatum</taxon>
    </lineage>
</organism>
<dbReference type="InterPro" id="IPR028082">
    <property type="entry name" value="Peripla_BP_I"/>
</dbReference>
<protein>
    <submittedName>
        <fullName evidence="7">ABC transporter substrate-binding protein</fullName>
    </submittedName>
</protein>
<comment type="similarity">
    <text evidence="1">Belongs to the leucine-binding protein family.</text>
</comment>
<keyword evidence="3" id="KW-0732">Signal</keyword>
<reference evidence="7 8" key="1">
    <citation type="submission" date="2021-03" db="EMBL/GenBank/DDBJ databases">
        <title>Genomic and phenotypic characterization of Chloracidobacterium isolates provides evidence for multiple species.</title>
        <authorList>
            <person name="Saini M.K."/>
            <person name="Costas A.M.G."/>
            <person name="Tank M."/>
            <person name="Bryant D.A."/>
        </authorList>
    </citation>
    <scope>NUCLEOTIDE SEQUENCE [LARGE SCALE GENOMIC DNA]</scope>
    <source>
        <strain evidence="7 8">N</strain>
    </source>
</reference>
<dbReference type="PANTHER" id="PTHR30483:SF6">
    <property type="entry name" value="PERIPLASMIC BINDING PROTEIN OF ABC TRANSPORTER FOR NATURAL AMINO ACIDS"/>
    <property type="match status" value="1"/>
</dbReference>
<evidence type="ECO:0000313" key="8">
    <source>
        <dbReference type="Proteomes" id="UP000677668"/>
    </source>
</evidence>
<dbReference type="Gene3D" id="3.40.50.2300">
    <property type="match status" value="2"/>
</dbReference>
<dbReference type="InterPro" id="IPR028081">
    <property type="entry name" value="Leu-bd"/>
</dbReference>
<keyword evidence="8" id="KW-1185">Reference proteome</keyword>
<dbReference type="PANTHER" id="PTHR30483">
    <property type="entry name" value="LEUCINE-SPECIFIC-BINDING PROTEIN"/>
    <property type="match status" value="1"/>
</dbReference>
<proteinExistence type="inferred from homology"/>
<evidence type="ECO:0000256" key="4">
    <source>
        <dbReference type="ARBA" id="ARBA00022970"/>
    </source>
</evidence>
<dbReference type="InterPro" id="IPR000709">
    <property type="entry name" value="Leu_Ile_Val-bd"/>
</dbReference>
<evidence type="ECO:0000256" key="1">
    <source>
        <dbReference type="ARBA" id="ARBA00010062"/>
    </source>
</evidence>
<feature type="region of interest" description="Disordered" evidence="5">
    <location>
        <begin position="373"/>
        <end position="393"/>
    </location>
</feature>
<evidence type="ECO:0000256" key="3">
    <source>
        <dbReference type="ARBA" id="ARBA00022729"/>
    </source>
</evidence>
<feature type="domain" description="Leucine-binding protein" evidence="6">
    <location>
        <begin position="28"/>
        <end position="365"/>
    </location>
</feature>
<dbReference type="EMBL" id="CP072642">
    <property type="protein sequence ID" value="QUV94911.1"/>
    <property type="molecule type" value="Genomic_DNA"/>
</dbReference>
<dbReference type="InterPro" id="IPR051010">
    <property type="entry name" value="BCAA_transport"/>
</dbReference>
<evidence type="ECO:0000256" key="2">
    <source>
        <dbReference type="ARBA" id="ARBA00022448"/>
    </source>
</evidence>
<dbReference type="CDD" id="cd06347">
    <property type="entry name" value="PBP1_ABC_LivK_ligand_binding-like"/>
    <property type="match status" value="1"/>
</dbReference>
<dbReference type="Proteomes" id="UP000677668">
    <property type="component" value="Chromosome 1"/>
</dbReference>
<evidence type="ECO:0000256" key="5">
    <source>
        <dbReference type="SAM" id="MobiDB-lite"/>
    </source>
</evidence>
<evidence type="ECO:0000259" key="6">
    <source>
        <dbReference type="Pfam" id="PF13458"/>
    </source>
</evidence>
<evidence type="ECO:0000313" key="7">
    <source>
        <dbReference type="EMBL" id="QUV94911.1"/>
    </source>
</evidence>
<keyword evidence="2" id="KW-0813">Transport</keyword>